<proteinExistence type="predicted"/>
<evidence type="ECO:0000313" key="13">
    <source>
        <dbReference type="Proteomes" id="UP001500630"/>
    </source>
</evidence>
<sequence length="653" mass="67263">MAGLTRTMSVARQRTRSAGNDPAWARPALLVLLAGTTVLYMWRLGASEWANSFYSAAVQAGATSWKAFFFGSSDAAGAITVDKTPAALWPMAISARLFGVNSWSILLPQALMGVATVATVYAAVRRGLAGTVPARVEAGAGLLAGAVLALTPVATLMFRFNNPDALLVLMLTVAAYALVRAQADASTRWLVVCGACVGAGFLAKMTQAFLVLPAFGLVYLLAAPTPLRRRIWQLALAAAAMVAAAGWWVAIVALVPAGARPYIGGTQGNSVLELALGYNGLGRLNGDEVGGLGNTNDDAGWGRMFGYANGGQISWLLPAALVLLVIGSWMLRGAPSTDRVRASLGLWGGWALVTGAVFSLMQGIFHQYYTVALAPAIAALAGLGTGLLWPRRRTMAGAATLAAVVAITAAWSYAVLQRTPDWHPWLGPVVVVGGLVTAGVLLGAAYLPGRVVAAAPAAAVLVSLAGPAAYTQDTVTSPRSGVIVTAGPSVASGGALMRTGTGQGNQQGGSQQSAGGGGEGGPQGRRVVIMRSSPPPSAELVALLNANADSYRWPAATLTSLNAAVYQLATRTPVMAIGGFNGTDPAPTLEQFQKYVAQKQIHYFVDGGGMGFAGNDLPHGGSDAAQRIAEWVKSNFTVRTVGTAKVYDLTTST</sequence>
<protein>
    <submittedName>
        <fullName evidence="12">Glycosyltransferase family 39 protein</fullName>
    </submittedName>
</protein>
<dbReference type="PANTHER" id="PTHR33908:SF3">
    <property type="entry name" value="UNDECAPRENYL PHOSPHATE-ALPHA-4-AMINO-4-DEOXY-L-ARABINOSE ARABINOSYL TRANSFERASE"/>
    <property type="match status" value="1"/>
</dbReference>
<feature type="transmembrane region" description="Helical" evidence="9">
    <location>
        <begin position="105"/>
        <end position="124"/>
    </location>
</feature>
<evidence type="ECO:0000256" key="5">
    <source>
        <dbReference type="ARBA" id="ARBA00022692"/>
    </source>
</evidence>
<evidence type="ECO:0000256" key="3">
    <source>
        <dbReference type="ARBA" id="ARBA00022676"/>
    </source>
</evidence>
<gene>
    <name evidence="12" type="ORF">GCM10022419_013930</name>
</gene>
<dbReference type="Proteomes" id="UP001500630">
    <property type="component" value="Unassembled WGS sequence"/>
</dbReference>
<organism evidence="12 13">
    <name type="scientific">Nonomuraea rosea</name>
    <dbReference type="NCBI Taxonomy" id="638574"/>
    <lineage>
        <taxon>Bacteria</taxon>
        <taxon>Bacillati</taxon>
        <taxon>Actinomycetota</taxon>
        <taxon>Actinomycetes</taxon>
        <taxon>Streptosporangiales</taxon>
        <taxon>Streptosporangiaceae</taxon>
        <taxon>Nonomuraea</taxon>
    </lineage>
</organism>
<dbReference type="Pfam" id="PF24878">
    <property type="entry name" value="YkcB_C"/>
    <property type="match status" value="1"/>
</dbReference>
<reference evidence="13" key="1">
    <citation type="journal article" date="2019" name="Int. J. Syst. Evol. Microbiol.">
        <title>The Global Catalogue of Microorganisms (GCM) 10K type strain sequencing project: providing services to taxonomists for standard genome sequencing and annotation.</title>
        <authorList>
            <consortium name="The Broad Institute Genomics Platform"/>
            <consortium name="The Broad Institute Genome Sequencing Center for Infectious Disease"/>
            <person name="Wu L."/>
            <person name="Ma J."/>
        </authorList>
    </citation>
    <scope>NUCLEOTIDE SEQUENCE [LARGE SCALE GENOMIC DNA]</scope>
    <source>
        <strain evidence="13">JCM 17326</strain>
    </source>
</reference>
<comment type="subcellular location">
    <subcellularLocation>
        <location evidence="1">Cell membrane</location>
        <topology evidence="1">Multi-pass membrane protein</topology>
    </subcellularLocation>
</comment>
<feature type="transmembrane region" description="Helical" evidence="9">
    <location>
        <begin position="422"/>
        <end position="444"/>
    </location>
</feature>
<keyword evidence="7 9" id="KW-0472">Membrane</keyword>
<feature type="transmembrane region" description="Helical" evidence="9">
    <location>
        <begin position="136"/>
        <end position="158"/>
    </location>
</feature>
<keyword evidence="6 9" id="KW-1133">Transmembrane helix</keyword>
<keyword evidence="13" id="KW-1185">Reference proteome</keyword>
<keyword evidence="4" id="KW-0808">Transferase</keyword>
<evidence type="ECO:0000256" key="6">
    <source>
        <dbReference type="ARBA" id="ARBA00022989"/>
    </source>
</evidence>
<feature type="domain" description="Putative mannosyltransferase YkcA/B-like C-terminal" evidence="11">
    <location>
        <begin position="540"/>
        <end position="635"/>
    </location>
</feature>
<name>A0ABP6VKL9_9ACTN</name>
<comment type="caution">
    <text evidence="12">The sequence shown here is derived from an EMBL/GenBank/DDBJ whole genome shotgun (WGS) entry which is preliminary data.</text>
</comment>
<evidence type="ECO:0000259" key="11">
    <source>
        <dbReference type="Pfam" id="PF24878"/>
    </source>
</evidence>
<feature type="transmembrane region" description="Helical" evidence="9">
    <location>
        <begin position="24"/>
        <end position="42"/>
    </location>
</feature>
<evidence type="ECO:0000256" key="9">
    <source>
        <dbReference type="SAM" id="Phobius"/>
    </source>
</evidence>
<evidence type="ECO:0000256" key="2">
    <source>
        <dbReference type="ARBA" id="ARBA00022475"/>
    </source>
</evidence>
<accession>A0ABP6VKL9</accession>
<feature type="transmembrane region" description="Helical" evidence="9">
    <location>
        <begin position="371"/>
        <end position="389"/>
    </location>
</feature>
<feature type="transmembrane region" description="Helical" evidence="9">
    <location>
        <begin position="234"/>
        <end position="255"/>
    </location>
</feature>
<evidence type="ECO:0000256" key="1">
    <source>
        <dbReference type="ARBA" id="ARBA00004651"/>
    </source>
</evidence>
<dbReference type="InterPro" id="IPR050297">
    <property type="entry name" value="LipidA_mod_glycosyltrf_83"/>
</dbReference>
<dbReference type="PANTHER" id="PTHR33908">
    <property type="entry name" value="MANNOSYLTRANSFERASE YKCB-RELATED"/>
    <property type="match status" value="1"/>
</dbReference>
<feature type="region of interest" description="Disordered" evidence="8">
    <location>
        <begin position="494"/>
        <end position="527"/>
    </location>
</feature>
<dbReference type="RefSeq" id="WP_345559744.1">
    <property type="nucleotide sequence ID" value="NZ_BAABDQ010000002.1"/>
</dbReference>
<keyword evidence="3" id="KW-0328">Glycosyltransferase</keyword>
<keyword evidence="2" id="KW-1003">Cell membrane</keyword>
<dbReference type="Pfam" id="PF13231">
    <property type="entry name" value="PMT_2"/>
    <property type="match status" value="1"/>
</dbReference>
<evidence type="ECO:0000256" key="7">
    <source>
        <dbReference type="ARBA" id="ARBA00023136"/>
    </source>
</evidence>
<dbReference type="InterPro" id="IPR056785">
    <property type="entry name" value="YkcA/B-like_C"/>
</dbReference>
<dbReference type="EMBL" id="BAABDQ010000002">
    <property type="protein sequence ID" value="GAA3535548.1"/>
    <property type="molecule type" value="Genomic_DNA"/>
</dbReference>
<feature type="domain" description="Glycosyltransferase RgtA/B/C/D-like" evidence="10">
    <location>
        <begin position="82"/>
        <end position="247"/>
    </location>
</feature>
<feature type="transmembrane region" description="Helical" evidence="9">
    <location>
        <begin position="396"/>
        <end position="416"/>
    </location>
</feature>
<evidence type="ECO:0000256" key="8">
    <source>
        <dbReference type="SAM" id="MobiDB-lite"/>
    </source>
</evidence>
<dbReference type="InterPro" id="IPR038731">
    <property type="entry name" value="RgtA/B/C-like"/>
</dbReference>
<keyword evidence="5 9" id="KW-0812">Transmembrane</keyword>
<feature type="transmembrane region" description="Helical" evidence="9">
    <location>
        <begin position="313"/>
        <end position="332"/>
    </location>
</feature>
<evidence type="ECO:0000256" key="4">
    <source>
        <dbReference type="ARBA" id="ARBA00022679"/>
    </source>
</evidence>
<evidence type="ECO:0000259" key="10">
    <source>
        <dbReference type="Pfam" id="PF13231"/>
    </source>
</evidence>
<feature type="transmembrane region" description="Helical" evidence="9">
    <location>
        <begin position="189"/>
        <end position="222"/>
    </location>
</feature>
<feature type="transmembrane region" description="Helical" evidence="9">
    <location>
        <begin position="344"/>
        <end position="365"/>
    </location>
</feature>
<evidence type="ECO:0000313" key="12">
    <source>
        <dbReference type="EMBL" id="GAA3535548.1"/>
    </source>
</evidence>
<feature type="compositionally biased region" description="Gly residues" evidence="8">
    <location>
        <begin position="514"/>
        <end position="523"/>
    </location>
</feature>